<gene>
    <name evidence="1" type="ORF">EUGRSUZ_H02537</name>
</gene>
<proteinExistence type="predicted"/>
<comment type="caution">
    <text evidence="1">The sequence shown here is derived from an EMBL/GenBank/DDBJ whole genome shotgun (WGS) entry which is preliminary data.</text>
</comment>
<evidence type="ECO:0000313" key="2">
    <source>
        <dbReference type="Proteomes" id="UP000030711"/>
    </source>
</evidence>
<feature type="non-terminal residue" evidence="1">
    <location>
        <position position="1"/>
    </location>
</feature>
<evidence type="ECO:0000313" key="1">
    <source>
        <dbReference type="EMBL" id="KAK3416773.1"/>
    </source>
</evidence>
<dbReference type="EMBL" id="CM064442">
    <property type="protein sequence ID" value="KAK3416773.1"/>
    <property type="molecule type" value="Genomic_DNA"/>
</dbReference>
<organism evidence="1 2">
    <name type="scientific">Eucalyptus grandis</name>
    <name type="common">Flooded gum</name>
    <dbReference type="NCBI Taxonomy" id="71139"/>
    <lineage>
        <taxon>Eukaryota</taxon>
        <taxon>Viridiplantae</taxon>
        <taxon>Streptophyta</taxon>
        <taxon>Embryophyta</taxon>
        <taxon>Tracheophyta</taxon>
        <taxon>Spermatophyta</taxon>
        <taxon>Magnoliopsida</taxon>
        <taxon>eudicotyledons</taxon>
        <taxon>Gunneridae</taxon>
        <taxon>Pentapetalae</taxon>
        <taxon>rosids</taxon>
        <taxon>malvids</taxon>
        <taxon>Myrtales</taxon>
        <taxon>Myrtaceae</taxon>
        <taxon>Myrtoideae</taxon>
        <taxon>Eucalypteae</taxon>
        <taxon>Eucalyptus</taxon>
    </lineage>
</organism>
<name>A0ACC3JR96_EUCGR</name>
<accession>A0ACC3JR96</accession>
<protein>
    <submittedName>
        <fullName evidence="1">Uncharacterized protein</fullName>
    </submittedName>
</protein>
<dbReference type="Proteomes" id="UP000030711">
    <property type="component" value="Chromosome 8"/>
</dbReference>
<sequence length="408" mass="43801">SAPHYGDLPAESSMFNVLSFGAKGDGVSDDSKAFSAAWKAACQVPSATLVIPQGLKFLVKPISFKGPCMPNLVLQIDGIVQAPPKVGSWKKSSLFQWLNFKWVQNFTVQGTGTVDGQGSEWWSLSQMLPYNSTSKHVLGMKPTALRFYSSCNVSVRGISIVNSPLCHLKFDNSRGIKISNIAISSPKDSPNTDGIHLQNSQHVEIEHSNIGCGDDCISVQTGCSDVYIHHINCGPGHGISLGGLGKDKSVACVSNIIVDNLSLESTLYGVRIKTWQGGLGSVKNVSFSNVQVSNVKVPMMIDQYYCDKKFCKNQTGGIAISRVKFNQFVGTYAAQPLHIACSQDVPCTNVDLVDIQLKPLPGLGGSREALCYNSYGKAVAPLVPASIDDCLRSDGGSRIARSHDVVCQ</sequence>
<keyword evidence="2" id="KW-1185">Reference proteome</keyword>
<reference evidence="1 2" key="1">
    <citation type="journal article" date="2014" name="Nature">
        <title>The genome of Eucalyptus grandis.</title>
        <authorList>
            <person name="Myburg A.A."/>
            <person name="Grattapaglia D."/>
            <person name="Tuskan G.A."/>
            <person name="Hellsten U."/>
            <person name="Hayes R.D."/>
            <person name="Grimwood J."/>
            <person name="Jenkins J."/>
            <person name="Lindquist E."/>
            <person name="Tice H."/>
            <person name="Bauer D."/>
            <person name="Goodstein D.M."/>
            <person name="Dubchak I."/>
            <person name="Poliakov A."/>
            <person name="Mizrachi E."/>
            <person name="Kullan A.R."/>
            <person name="Hussey S.G."/>
            <person name="Pinard D."/>
            <person name="van der Merwe K."/>
            <person name="Singh P."/>
            <person name="van Jaarsveld I."/>
            <person name="Silva-Junior O.B."/>
            <person name="Togawa R.C."/>
            <person name="Pappas M.R."/>
            <person name="Faria D.A."/>
            <person name="Sansaloni C.P."/>
            <person name="Petroli C.D."/>
            <person name="Yang X."/>
            <person name="Ranjan P."/>
            <person name="Tschaplinski T.J."/>
            <person name="Ye C.Y."/>
            <person name="Li T."/>
            <person name="Sterck L."/>
            <person name="Vanneste K."/>
            <person name="Murat F."/>
            <person name="Soler M."/>
            <person name="Clemente H.S."/>
            <person name="Saidi N."/>
            <person name="Cassan-Wang H."/>
            <person name="Dunand C."/>
            <person name="Hefer C.A."/>
            <person name="Bornberg-Bauer E."/>
            <person name="Kersting A.R."/>
            <person name="Vining K."/>
            <person name="Amarasinghe V."/>
            <person name="Ranik M."/>
            <person name="Naithani S."/>
            <person name="Elser J."/>
            <person name="Boyd A.E."/>
            <person name="Liston A."/>
            <person name="Spatafora J.W."/>
            <person name="Dharmwardhana P."/>
            <person name="Raja R."/>
            <person name="Sullivan C."/>
            <person name="Romanel E."/>
            <person name="Alves-Ferreira M."/>
            <person name="Kulheim C."/>
            <person name="Foley W."/>
            <person name="Carocha V."/>
            <person name="Paiva J."/>
            <person name="Kudrna D."/>
            <person name="Brommonschenkel S.H."/>
            <person name="Pasquali G."/>
            <person name="Byrne M."/>
            <person name="Rigault P."/>
            <person name="Tibbits J."/>
            <person name="Spokevicius A."/>
            <person name="Jones R.C."/>
            <person name="Steane D.A."/>
            <person name="Vaillancourt R.E."/>
            <person name="Potts B.M."/>
            <person name="Joubert F."/>
            <person name="Barry K."/>
            <person name="Pappas G.J."/>
            <person name="Strauss S.H."/>
            <person name="Jaiswal P."/>
            <person name="Grima-Pettenati J."/>
            <person name="Salse J."/>
            <person name="Van de Peer Y."/>
            <person name="Rokhsar D.S."/>
            <person name="Schmutz J."/>
        </authorList>
    </citation>
    <scope>NUCLEOTIDE SEQUENCE [LARGE SCALE GENOMIC DNA]</scope>
    <source>
        <strain evidence="2">cv. BRASUZ1</strain>
        <tissue evidence="1">Leaf extractions</tissue>
    </source>
</reference>